<feature type="region of interest" description="Disordered" evidence="1">
    <location>
        <begin position="155"/>
        <end position="466"/>
    </location>
</feature>
<sequence>MLSVFPESARKMESVNRPRSPPFFCPPSLGVSGATVLLPFVGVLLFSSLFSSATTVASIPSPAGAWSPYLSSMSVWPANDGDGSTAVSSDTALDISPFADDEKDSLPVAASLSPSLFRAQRWQTPHNNRRTPLAHSSLPVHDEGLGASWVALTEDRNEGSGAEEEGENKEGESDKAESEEEKSSVSENDSKNEEKTESKDSETGDEAAARSEDRDEQDGETNKTGKQAQAAPEEGENALASSEKLSCPRACLIASKSGGKTGTDGHEKKNEVRADQKGGEGASTTQHEEGQETEQGSEEANSSSSSAPAQSHETPVAEHAPCPHAEEHNATNGSNSAEAASEDSNPHEAVKHTDAHGQTQASDQAQGHDQEEASQSSETPAEENAEEPKQAEEQANASQSSATPTEENAQEPKQAEEQANASQSSETPAEENAQEPKQAEEQANASQSSATPAEENAQEPKQAEEQ</sequence>
<name>A0A151HLD9_TOXGO</name>
<feature type="compositionally biased region" description="Basic and acidic residues" evidence="1">
    <location>
        <begin position="344"/>
        <end position="355"/>
    </location>
</feature>
<feature type="compositionally biased region" description="Low complexity" evidence="1">
    <location>
        <begin position="330"/>
        <end position="343"/>
    </location>
</feature>
<evidence type="ECO:0000256" key="1">
    <source>
        <dbReference type="SAM" id="MobiDB-lite"/>
    </source>
</evidence>
<feature type="compositionally biased region" description="Polar residues" evidence="1">
    <location>
        <begin position="356"/>
        <end position="365"/>
    </location>
</feature>
<dbReference type="AlphaFoldDB" id="A0A151HLD9"/>
<reference evidence="3" key="1">
    <citation type="submission" date="2016-03" db="EMBL/GenBank/DDBJ databases">
        <authorList>
            <person name="Sibley D."/>
            <person name="Venepally P."/>
            <person name="Karamycheva S."/>
            <person name="Hadjithomas M."/>
            <person name="Khan A."/>
            <person name="Brunk B."/>
            <person name="Roos D."/>
            <person name="Caler E."/>
            <person name="Lorenzi H."/>
        </authorList>
    </citation>
    <scope>NUCLEOTIDE SEQUENCE [LARGE SCALE GENOMIC DNA]</scope>
    <source>
        <strain evidence="3">TgCatPRC2</strain>
    </source>
</reference>
<proteinExistence type="predicted"/>
<feature type="compositionally biased region" description="Low complexity" evidence="1">
    <location>
        <begin position="298"/>
        <end position="313"/>
    </location>
</feature>
<feature type="compositionally biased region" description="Low complexity" evidence="1">
    <location>
        <begin position="393"/>
        <end position="402"/>
    </location>
</feature>
<gene>
    <name evidence="2" type="ORF">TGPRC2_308810A</name>
</gene>
<dbReference type="Proteomes" id="UP000075225">
    <property type="component" value="Unassembled WGS sequence"/>
</dbReference>
<feature type="compositionally biased region" description="Basic and acidic residues" evidence="1">
    <location>
        <begin position="263"/>
        <end position="278"/>
    </location>
</feature>
<feature type="compositionally biased region" description="Polar residues" evidence="1">
    <location>
        <begin position="417"/>
        <end position="427"/>
    </location>
</feature>
<feature type="compositionally biased region" description="Basic and acidic residues" evidence="1">
    <location>
        <begin position="168"/>
        <end position="213"/>
    </location>
</feature>
<comment type="caution">
    <text evidence="2">The sequence shown here is derived from an EMBL/GenBank/DDBJ whole genome shotgun (WGS) entry which is preliminary data.</text>
</comment>
<organism evidence="2 3">
    <name type="scientific">Toxoplasma gondii TgCatPRC2</name>
    <dbReference type="NCBI Taxonomy" id="1130821"/>
    <lineage>
        <taxon>Eukaryota</taxon>
        <taxon>Sar</taxon>
        <taxon>Alveolata</taxon>
        <taxon>Apicomplexa</taxon>
        <taxon>Conoidasida</taxon>
        <taxon>Coccidia</taxon>
        <taxon>Eucoccidiorida</taxon>
        <taxon>Eimeriorina</taxon>
        <taxon>Sarcocystidae</taxon>
        <taxon>Toxoplasma</taxon>
    </lineage>
</organism>
<dbReference type="EMBL" id="AHZP02000587">
    <property type="protein sequence ID" value="KYK70213.1"/>
    <property type="molecule type" value="Genomic_DNA"/>
</dbReference>
<feature type="compositionally biased region" description="Low complexity" evidence="1">
    <location>
        <begin position="441"/>
        <end position="450"/>
    </location>
</feature>
<evidence type="ECO:0000313" key="3">
    <source>
        <dbReference type="Proteomes" id="UP000075225"/>
    </source>
</evidence>
<feature type="non-terminal residue" evidence="2">
    <location>
        <position position="466"/>
    </location>
</feature>
<accession>A0A151HLD9</accession>
<evidence type="ECO:0000313" key="2">
    <source>
        <dbReference type="EMBL" id="KYK70213.1"/>
    </source>
</evidence>
<protein>
    <submittedName>
        <fullName evidence="2">Rhoptry neck protein RON9</fullName>
    </submittedName>
</protein>
<dbReference type="VEuPathDB" id="ToxoDB:TGPRC2_308810A"/>